<dbReference type="Pfam" id="PF12430">
    <property type="entry name" value="ABA_GPCR"/>
    <property type="match status" value="1"/>
</dbReference>
<reference evidence="8 9" key="1">
    <citation type="journal article" date="2020" name="bioRxiv">
        <title>Whole genome comparisons of ergot fungi reveals the divergence and evolution of species within the genus Claviceps are the result of varying mechanisms driving genome evolution and host range expansion.</title>
        <authorList>
            <person name="Wyka S.A."/>
            <person name="Mondo S.J."/>
            <person name="Liu M."/>
            <person name="Dettman J."/>
            <person name="Nalam V."/>
            <person name="Broders K.D."/>
        </authorList>
    </citation>
    <scope>NUCLEOTIDE SEQUENCE [LARGE SCALE GENOMIC DNA]</scope>
    <source>
        <strain evidence="8 9">CCC 1485</strain>
    </source>
</reference>
<feature type="transmembrane region" description="Helical" evidence="5">
    <location>
        <begin position="217"/>
        <end position="239"/>
    </location>
</feature>
<feature type="domain" description="Golgi pH regulator conserved" evidence="7">
    <location>
        <begin position="209"/>
        <end position="277"/>
    </location>
</feature>
<feature type="transmembrane region" description="Helical" evidence="5">
    <location>
        <begin position="471"/>
        <end position="490"/>
    </location>
</feature>
<sequence length="562" mass="60978">MWPFSNCGADSCTEELSSKSLAALLPLAAVFVLVNLLAVQHIFPKLSGSHRYVDGQDHYLPAHAPLALRQAHAEYERKSGRRRGAAWAFGTTVSLAVMLGLLILGEILQVVDPVAKNVALRITVPSLLFLLVALVPWLQCRAIVASAGWSFQHNARGSVSRMAWVLQLTLFGAWLFSFWTIGHSVPHAETASRLDLHEETPKPGMTQTLTRGCLERVGVVGICLMALLAGFASVSTPWHTLMDGPSKKRPVTEADINRKQAGLEASSEMLITKRHQLQQLERRALDSTAASEAAGKTSIGLVGKLMGALRPTSGAEAEMRVLRIEIAGLESMEASLASHLSLMQNQRAAAVRASTLGGRISLFPSHAFAAYCIYRILATLFTTLRRRFSSLTASSPASFASSDPISRFLGLLARHWDPALDQLAWARTISFVLSGVILLASANSVLQTLHLFSKWTPGLLRLRHAHSQTNLALAVGQITATYVISASLLLRSQLPARAGGAAVAGVLHGALSPAFVDRWFETWFLLGSLLTGLGIWMGRKLMRFGDEWEDDLGMEEMGAKRS</sequence>
<evidence type="ECO:0008006" key="10">
    <source>
        <dbReference type="Google" id="ProtNLM"/>
    </source>
</evidence>
<dbReference type="PANTHER" id="PTHR15948:SF0">
    <property type="entry name" value="GOLGI PH REGULATOR A-RELATED"/>
    <property type="match status" value="1"/>
</dbReference>
<feature type="transmembrane region" description="Helical" evidence="5">
    <location>
        <begin position="20"/>
        <end position="43"/>
    </location>
</feature>
<feature type="domain" description="Abscisic acid G-protein coupled receptor-like" evidence="6">
    <location>
        <begin position="352"/>
        <end position="540"/>
    </location>
</feature>
<keyword evidence="9" id="KW-1185">Reference proteome</keyword>
<evidence type="ECO:0000256" key="3">
    <source>
        <dbReference type="ARBA" id="ARBA00022989"/>
    </source>
</evidence>
<evidence type="ECO:0000259" key="7">
    <source>
        <dbReference type="Pfam" id="PF12537"/>
    </source>
</evidence>
<comment type="caution">
    <text evidence="8">The sequence shown here is derived from an EMBL/GenBank/DDBJ whole genome shotgun (WGS) entry which is preliminary data.</text>
</comment>
<feature type="transmembrane region" description="Helical" evidence="5">
    <location>
        <begin position="431"/>
        <end position="451"/>
    </location>
</feature>
<dbReference type="PANTHER" id="PTHR15948">
    <property type="entry name" value="G-PROTEIN COUPLED RECEPTOR 89-RELATED"/>
    <property type="match status" value="1"/>
</dbReference>
<evidence type="ECO:0000256" key="2">
    <source>
        <dbReference type="ARBA" id="ARBA00022692"/>
    </source>
</evidence>
<feature type="transmembrane region" description="Helical" evidence="5">
    <location>
        <begin position="522"/>
        <end position="538"/>
    </location>
</feature>
<dbReference type="GO" id="GO:0016020">
    <property type="term" value="C:membrane"/>
    <property type="evidence" value="ECO:0007669"/>
    <property type="project" value="UniProtKB-SubCell"/>
</dbReference>
<dbReference type="InterPro" id="IPR022535">
    <property type="entry name" value="Golgi_pH-regulator_cons_dom"/>
</dbReference>
<keyword evidence="4 5" id="KW-0472">Membrane</keyword>
<keyword evidence="3 5" id="KW-1133">Transmembrane helix</keyword>
<dbReference type="InterPro" id="IPR015672">
    <property type="entry name" value="GPHR/GTG"/>
</dbReference>
<name>A0A9P7MHI4_9HYPO</name>
<keyword evidence="2 5" id="KW-0812">Transmembrane</keyword>
<comment type="subcellular location">
    <subcellularLocation>
        <location evidence="1">Membrane</location>
        <topology evidence="1">Multi-pass membrane protein</topology>
    </subcellularLocation>
</comment>
<dbReference type="EMBL" id="SRPO01000046">
    <property type="protein sequence ID" value="KAG5945352.1"/>
    <property type="molecule type" value="Genomic_DNA"/>
</dbReference>
<evidence type="ECO:0000313" key="8">
    <source>
        <dbReference type="EMBL" id="KAG5945352.1"/>
    </source>
</evidence>
<protein>
    <recommendedName>
        <fullName evidence="10">G protein-coupled receptor</fullName>
    </recommendedName>
</protein>
<evidence type="ECO:0000259" key="6">
    <source>
        <dbReference type="Pfam" id="PF12430"/>
    </source>
</evidence>
<gene>
    <name evidence="8" type="ORF">E4U60_005298</name>
</gene>
<proteinExistence type="predicted"/>
<evidence type="ECO:0000256" key="5">
    <source>
        <dbReference type="SAM" id="Phobius"/>
    </source>
</evidence>
<feature type="transmembrane region" description="Helical" evidence="5">
    <location>
        <begin position="128"/>
        <end position="151"/>
    </location>
</feature>
<feature type="transmembrane region" description="Helical" evidence="5">
    <location>
        <begin position="85"/>
        <end position="108"/>
    </location>
</feature>
<feature type="transmembrane region" description="Helical" evidence="5">
    <location>
        <begin position="163"/>
        <end position="182"/>
    </location>
</feature>
<evidence type="ECO:0000256" key="1">
    <source>
        <dbReference type="ARBA" id="ARBA00004141"/>
    </source>
</evidence>
<evidence type="ECO:0000313" key="9">
    <source>
        <dbReference type="Proteomes" id="UP000706124"/>
    </source>
</evidence>
<dbReference type="Proteomes" id="UP000706124">
    <property type="component" value="Unassembled WGS sequence"/>
</dbReference>
<dbReference type="InterPro" id="IPR025969">
    <property type="entry name" value="ABA_GPCR_dom"/>
</dbReference>
<accession>A0A9P7MHI4</accession>
<dbReference type="AlphaFoldDB" id="A0A9P7MHI4"/>
<evidence type="ECO:0000256" key="4">
    <source>
        <dbReference type="ARBA" id="ARBA00023136"/>
    </source>
</evidence>
<dbReference type="OrthoDB" id="264392at2759"/>
<organism evidence="8 9">
    <name type="scientific">Claviceps pazoutovae</name>
    <dbReference type="NCBI Taxonomy" id="1649127"/>
    <lineage>
        <taxon>Eukaryota</taxon>
        <taxon>Fungi</taxon>
        <taxon>Dikarya</taxon>
        <taxon>Ascomycota</taxon>
        <taxon>Pezizomycotina</taxon>
        <taxon>Sordariomycetes</taxon>
        <taxon>Hypocreomycetidae</taxon>
        <taxon>Hypocreales</taxon>
        <taxon>Clavicipitaceae</taxon>
        <taxon>Claviceps</taxon>
    </lineage>
</organism>
<dbReference type="Pfam" id="PF12537">
    <property type="entry name" value="GPHR_N"/>
    <property type="match status" value="1"/>
</dbReference>